<dbReference type="InterPro" id="IPR021400">
    <property type="entry name" value="DUF3039"/>
</dbReference>
<gene>
    <name evidence="2" type="ORF">AVDCRST_MAG07-2458</name>
</gene>
<feature type="region of interest" description="Disordered" evidence="1">
    <location>
        <begin position="1"/>
        <end position="21"/>
    </location>
</feature>
<sequence length="76" mass="8640">MTELDTRPVVDPELDDGDDDKRFSHYVRKEDILRSAIDGVPVKALCGKQWLPGRDPEKYPVCPACKDMMGMLESMQ</sequence>
<accession>A0A6J4LM25</accession>
<proteinExistence type="predicted"/>
<dbReference type="Pfam" id="PF11238">
    <property type="entry name" value="DUF3039"/>
    <property type="match status" value="1"/>
</dbReference>
<dbReference type="EMBL" id="CADCUB010000104">
    <property type="protein sequence ID" value="CAA9335956.1"/>
    <property type="molecule type" value="Genomic_DNA"/>
</dbReference>
<organism evidence="2">
    <name type="scientific">uncultured Frankineae bacterium</name>
    <dbReference type="NCBI Taxonomy" id="437475"/>
    <lineage>
        <taxon>Bacteria</taxon>
        <taxon>Bacillati</taxon>
        <taxon>Actinomycetota</taxon>
        <taxon>Actinomycetes</taxon>
        <taxon>Frankiales</taxon>
        <taxon>environmental samples</taxon>
    </lineage>
</organism>
<name>A0A6J4LM25_9ACTN</name>
<reference evidence="2" key="1">
    <citation type="submission" date="2020-02" db="EMBL/GenBank/DDBJ databases">
        <authorList>
            <person name="Meier V. D."/>
        </authorList>
    </citation>
    <scope>NUCLEOTIDE SEQUENCE</scope>
    <source>
        <strain evidence="2">AVDCRST_MAG07</strain>
    </source>
</reference>
<protein>
    <recommendedName>
        <fullName evidence="3">DUF3039 domain-containing protein</fullName>
    </recommendedName>
</protein>
<feature type="compositionally biased region" description="Basic and acidic residues" evidence="1">
    <location>
        <begin position="1"/>
        <end position="10"/>
    </location>
</feature>
<evidence type="ECO:0000313" key="2">
    <source>
        <dbReference type="EMBL" id="CAA9335956.1"/>
    </source>
</evidence>
<dbReference type="AlphaFoldDB" id="A0A6J4LM25"/>
<evidence type="ECO:0000256" key="1">
    <source>
        <dbReference type="SAM" id="MobiDB-lite"/>
    </source>
</evidence>
<evidence type="ECO:0008006" key="3">
    <source>
        <dbReference type="Google" id="ProtNLM"/>
    </source>
</evidence>